<organism evidence="2 3">
    <name type="scientific">Anaerotalea alkaliphila</name>
    <dbReference type="NCBI Taxonomy" id="2662126"/>
    <lineage>
        <taxon>Bacteria</taxon>
        <taxon>Bacillati</taxon>
        <taxon>Bacillota</taxon>
        <taxon>Clostridia</taxon>
        <taxon>Eubacteriales</taxon>
        <taxon>Anaerotalea</taxon>
    </lineage>
</organism>
<name>A0A7X5HVV6_9FIRM</name>
<keyword evidence="3" id="KW-1185">Reference proteome</keyword>
<evidence type="ECO:0000256" key="1">
    <source>
        <dbReference type="SAM" id="Phobius"/>
    </source>
</evidence>
<dbReference type="AlphaFoldDB" id="A0A7X5HVV6"/>
<dbReference type="RefSeq" id="WP_162370272.1">
    <property type="nucleotide sequence ID" value="NZ_JAAEEH010000016.1"/>
</dbReference>
<proteinExistence type="predicted"/>
<accession>A0A7X5HVV6</accession>
<sequence length="215" mass="24802">MRFASGFHENELKRFKRKKERAARRQRSALKRLRRSCSPGINWLGVRHVVVVAIAVFLAVQLLIAYAPNMVMQAGVPLEKWSRFNSAVIGFRAKTSLDFRTDVVHEITKINDLAWEVDYQAMDSLARAREGLEGMALEYAEPLRKFDMEMYGRYLEYHRSGDLERKDQLGRALVGSAEERLKVIREICSGHGIIVTQEEYVDDEGRDGTMLTYSW</sequence>
<protein>
    <submittedName>
        <fullName evidence="2">Uncharacterized protein</fullName>
    </submittedName>
</protein>
<dbReference type="EMBL" id="JAAEEH010000016">
    <property type="protein sequence ID" value="NDL67543.1"/>
    <property type="molecule type" value="Genomic_DNA"/>
</dbReference>
<dbReference type="Proteomes" id="UP000461585">
    <property type="component" value="Unassembled WGS sequence"/>
</dbReference>
<comment type="caution">
    <text evidence="2">The sequence shown here is derived from an EMBL/GenBank/DDBJ whole genome shotgun (WGS) entry which is preliminary data.</text>
</comment>
<keyword evidence="1" id="KW-1133">Transmembrane helix</keyword>
<evidence type="ECO:0000313" key="3">
    <source>
        <dbReference type="Proteomes" id="UP000461585"/>
    </source>
</evidence>
<keyword evidence="1" id="KW-0812">Transmembrane</keyword>
<evidence type="ECO:0000313" key="2">
    <source>
        <dbReference type="EMBL" id="NDL67543.1"/>
    </source>
</evidence>
<reference evidence="2 3" key="1">
    <citation type="submission" date="2020-01" db="EMBL/GenBank/DDBJ databases">
        <title>Anaeroalcalibacter tamaniensis gen. nov., sp. nov., moderately halophilic strictly anaerobic fermenter bacterium from mud volcano of Taman peninsula.</title>
        <authorList>
            <person name="Frolova A."/>
            <person name="Merkel A.Y."/>
            <person name="Slobodkin A.I."/>
        </authorList>
    </citation>
    <scope>NUCLEOTIDE SEQUENCE [LARGE SCALE GENOMIC DNA]</scope>
    <source>
        <strain evidence="2 3">F-3ap</strain>
    </source>
</reference>
<gene>
    <name evidence="2" type="ORF">GXN74_07270</name>
</gene>
<feature type="transmembrane region" description="Helical" evidence="1">
    <location>
        <begin position="41"/>
        <end position="64"/>
    </location>
</feature>
<keyword evidence="1" id="KW-0472">Membrane</keyword>